<reference evidence="1 2" key="1">
    <citation type="submission" date="2020-07" db="EMBL/GenBank/DDBJ databases">
        <title>Genomic Encyclopedia of Type Strains, Phase IV (KMG-V): Genome sequencing to study the core and pangenomes of soil and plant-associated prokaryotes.</title>
        <authorList>
            <person name="Whitman W."/>
        </authorList>
    </citation>
    <scope>NUCLEOTIDE SEQUENCE [LARGE SCALE GENOMIC DNA]</scope>
    <source>
        <strain evidence="1 2">AN3</strain>
    </source>
</reference>
<accession>A0A839EYZ5</accession>
<sequence>MTQTNAIADMFAARIEREQDKACSATLAKLKKNYAYFQQAAIAEILEENAIDAAFINKQQNATNFFDMKAIDRTTVYLQVALKSLSLDKFTDNARTVFMTACKLFDADKHMTLNDACASCTSAKDKRFAIAKDHEQYISRREQMLEAAKRQAEMSLKSLQALNMIILVSKHTYKLNADSTIVQKLRSVIETK</sequence>
<dbReference type="RefSeq" id="WP_182552242.1">
    <property type="nucleotide sequence ID" value="NZ_JACGXN010000016.1"/>
</dbReference>
<proteinExistence type="predicted"/>
<comment type="caution">
    <text evidence="1">The sequence shown here is derived from an EMBL/GenBank/DDBJ whole genome shotgun (WGS) entry which is preliminary data.</text>
</comment>
<gene>
    <name evidence="1" type="ORF">FHW16_005435</name>
</gene>
<evidence type="ECO:0000313" key="2">
    <source>
        <dbReference type="Proteomes" id="UP000549052"/>
    </source>
</evidence>
<dbReference type="Proteomes" id="UP000549052">
    <property type="component" value="Unassembled WGS sequence"/>
</dbReference>
<protein>
    <submittedName>
        <fullName evidence="1">Polysaccharide pyruvyl transferase WcaK-like protein</fullName>
    </submittedName>
</protein>
<dbReference type="AlphaFoldDB" id="A0A839EYZ5"/>
<organism evidence="1 2">
    <name type="scientific">Phyllobacterium myrsinacearum</name>
    <dbReference type="NCBI Taxonomy" id="28101"/>
    <lineage>
        <taxon>Bacteria</taxon>
        <taxon>Pseudomonadati</taxon>
        <taxon>Pseudomonadota</taxon>
        <taxon>Alphaproteobacteria</taxon>
        <taxon>Hyphomicrobiales</taxon>
        <taxon>Phyllobacteriaceae</taxon>
        <taxon>Phyllobacterium</taxon>
    </lineage>
</organism>
<evidence type="ECO:0000313" key="1">
    <source>
        <dbReference type="EMBL" id="MBA8881690.1"/>
    </source>
</evidence>
<dbReference type="GO" id="GO:0016740">
    <property type="term" value="F:transferase activity"/>
    <property type="evidence" value="ECO:0007669"/>
    <property type="project" value="UniProtKB-KW"/>
</dbReference>
<keyword evidence="2" id="KW-1185">Reference proteome</keyword>
<keyword evidence="1" id="KW-0808">Transferase</keyword>
<name>A0A839EYZ5_9HYPH</name>
<dbReference type="EMBL" id="JACGXN010000016">
    <property type="protein sequence ID" value="MBA8881690.1"/>
    <property type="molecule type" value="Genomic_DNA"/>
</dbReference>